<protein>
    <recommendedName>
        <fullName evidence="7">SUN domain-containing protein</fullName>
    </recommendedName>
</protein>
<feature type="compositionally biased region" description="Acidic residues" evidence="5">
    <location>
        <begin position="273"/>
        <end position="282"/>
    </location>
</feature>
<evidence type="ECO:0000256" key="2">
    <source>
        <dbReference type="ARBA" id="ARBA00022692"/>
    </source>
</evidence>
<dbReference type="EMBL" id="KV448479">
    <property type="protein sequence ID" value="OAX35668.1"/>
    <property type="molecule type" value="Genomic_DNA"/>
</dbReference>
<accession>A0A1B7MSS9</accession>
<reference evidence="8 9" key="1">
    <citation type="submission" date="2016-06" db="EMBL/GenBank/DDBJ databases">
        <title>Comparative genomics of the ectomycorrhizal sister species Rhizopogon vinicolor and Rhizopogon vesiculosus (Basidiomycota: Boletales) reveals a divergence of the mating type B locus.</title>
        <authorList>
            <consortium name="DOE Joint Genome Institute"/>
            <person name="Mujic A.B."/>
            <person name="Kuo A."/>
            <person name="Tritt A."/>
            <person name="Lipzen A."/>
            <person name="Chen C."/>
            <person name="Johnson J."/>
            <person name="Sharma A."/>
            <person name="Barry K."/>
            <person name="Grigoriev I.V."/>
            <person name="Spatafora J.W."/>
        </authorList>
    </citation>
    <scope>NUCLEOTIDE SEQUENCE [LARGE SCALE GENOMIC DNA]</scope>
    <source>
        <strain evidence="8 9">AM-OR11-026</strain>
    </source>
</reference>
<dbReference type="InterPro" id="IPR045119">
    <property type="entry name" value="SUN1-5"/>
</dbReference>
<proteinExistence type="predicted"/>
<keyword evidence="9" id="KW-1185">Reference proteome</keyword>
<dbReference type="PROSITE" id="PS51469">
    <property type="entry name" value="SUN"/>
    <property type="match status" value="1"/>
</dbReference>
<evidence type="ECO:0000256" key="3">
    <source>
        <dbReference type="ARBA" id="ARBA00022989"/>
    </source>
</evidence>
<dbReference type="STRING" id="1314800.A0A1B7MSS9"/>
<feature type="compositionally biased region" description="Polar residues" evidence="5">
    <location>
        <begin position="234"/>
        <end position="247"/>
    </location>
</feature>
<evidence type="ECO:0000256" key="5">
    <source>
        <dbReference type="SAM" id="MobiDB-lite"/>
    </source>
</evidence>
<dbReference type="Proteomes" id="UP000092154">
    <property type="component" value="Unassembled WGS sequence"/>
</dbReference>
<feature type="domain" description="SUN" evidence="7">
    <location>
        <begin position="715"/>
        <end position="925"/>
    </location>
</feature>
<feature type="transmembrane region" description="Helical" evidence="6">
    <location>
        <begin position="439"/>
        <end position="458"/>
    </location>
</feature>
<evidence type="ECO:0000256" key="6">
    <source>
        <dbReference type="SAM" id="Phobius"/>
    </source>
</evidence>
<keyword evidence="3 6" id="KW-1133">Transmembrane helix</keyword>
<evidence type="ECO:0000313" key="8">
    <source>
        <dbReference type="EMBL" id="OAX35668.1"/>
    </source>
</evidence>
<dbReference type="PANTHER" id="PTHR12911">
    <property type="entry name" value="SAD1/UNC-84-LIKE PROTEIN-RELATED"/>
    <property type="match status" value="1"/>
</dbReference>
<dbReference type="Gene3D" id="2.60.120.260">
    <property type="entry name" value="Galactose-binding domain-like"/>
    <property type="match status" value="1"/>
</dbReference>
<comment type="subcellular location">
    <subcellularLocation>
        <location evidence="1">Membrane</location>
    </subcellularLocation>
</comment>
<evidence type="ECO:0000313" key="9">
    <source>
        <dbReference type="Proteomes" id="UP000092154"/>
    </source>
</evidence>
<keyword evidence="4 6" id="KW-0472">Membrane</keyword>
<feature type="region of interest" description="Disordered" evidence="5">
    <location>
        <begin position="231"/>
        <end position="379"/>
    </location>
</feature>
<dbReference type="InParanoid" id="A0A1B7MSS9"/>
<keyword evidence="2 6" id="KW-0812">Transmembrane</keyword>
<evidence type="ECO:0000259" key="7">
    <source>
        <dbReference type="PROSITE" id="PS51469"/>
    </source>
</evidence>
<evidence type="ECO:0000256" key="1">
    <source>
        <dbReference type="ARBA" id="ARBA00004370"/>
    </source>
</evidence>
<dbReference type="GO" id="GO:0043495">
    <property type="term" value="F:protein-membrane adaptor activity"/>
    <property type="evidence" value="ECO:0007669"/>
    <property type="project" value="TreeGrafter"/>
</dbReference>
<name>A0A1B7MSS9_9AGAM</name>
<sequence>MSFANTPLGQGRRLDHHAFLNKTNSLNQINSSSADAAIDETALVRYARLKRERSSQQSQPALDPARWSVNDTSVNIASAFNQAASTSHEMHPSNPNNAWASGSQTNLSVPRSTSVDYEKETHSTTSRRLAPPPNRLSQHNSRKLPANQDAASTDAEDNQESYERDRSARGKSPFEQAVDMSKRALTSATTFYMRPRSTEPADMSTANTTINGRDSSYDYASEEQEYQDMMWQKQAASQRGQQEQATSRKPVITHKRNRISMDNKAYQPSQSDVEGESDGDMSDDARKRKRKIKKKDLGGGPLTTLPVAGYDKRRKKVKGSKSNALEGEEEDDSGSGSEQRSSAQSMSATRGSAARTSVPPPSRSSIQRPSVPPHYEDPADVEVGLDSIPEMDEPPAVDGFSVTSDFPSRSFSIGGTLGLAVNRLVRFLLWLLAWAIRKLALVYFVLGHILGSIIDIIFMRPAAFFSSIRIAPFITLGILAAAIYASWHYLPDPLLQMLPARFPQRPYYPSDAPITNLDELSVRLHNIEAVLSGLSLDQQRSRAQIDLETRAHGDVVNRIFALEARLRDEARRISDAEVHLKTSSSQGFSDLRREIHVLQSQLSVVESAPRETVISMPLPSTNDEEARAKLRVLEERLGGVENGVKGALEQAKNAASAPTDVAAGNAWWSKLASTVGTGADGSDVTSLMSQIVDSIVRYGTQDIVSRPDFALHSAGARPIPHLTSRTLEWRPSTLQSQVLGLITGHGYEVGRSPVTALHQDLHTGNCWPMSGSYGQLGVILALPAVISDITIDHVAEAVAFDLSTAPRDMEVWGQVEGKDNVVKVAAWQAEQAARRRAAEEAGEPVSEVDVEDVYPSTLPKDVPFIRLASFTYDIHAPSNVQTFPVREEVRDLELDFGIVTLVIKNNWGKDGYTCLYRFRVHGQRLGSVEAPFSPGNS</sequence>
<dbReference type="GO" id="GO:0034993">
    <property type="term" value="C:meiotic nuclear membrane microtubule tethering complex"/>
    <property type="evidence" value="ECO:0007669"/>
    <property type="project" value="TreeGrafter"/>
</dbReference>
<dbReference type="Pfam" id="PF07738">
    <property type="entry name" value="Sad1_UNC"/>
    <property type="match status" value="2"/>
</dbReference>
<feature type="compositionally biased region" description="Low complexity" evidence="5">
    <location>
        <begin position="334"/>
        <end position="348"/>
    </location>
</feature>
<dbReference type="InterPro" id="IPR012919">
    <property type="entry name" value="SUN_dom"/>
</dbReference>
<gene>
    <name evidence="8" type="ORF">K503DRAFT_722643</name>
</gene>
<dbReference type="AlphaFoldDB" id="A0A1B7MSS9"/>
<feature type="region of interest" description="Disordered" evidence="5">
    <location>
        <begin position="83"/>
        <end position="215"/>
    </location>
</feature>
<evidence type="ECO:0000256" key="4">
    <source>
        <dbReference type="ARBA" id="ARBA00023136"/>
    </source>
</evidence>
<organism evidence="8 9">
    <name type="scientific">Rhizopogon vinicolor AM-OR11-026</name>
    <dbReference type="NCBI Taxonomy" id="1314800"/>
    <lineage>
        <taxon>Eukaryota</taxon>
        <taxon>Fungi</taxon>
        <taxon>Dikarya</taxon>
        <taxon>Basidiomycota</taxon>
        <taxon>Agaricomycotina</taxon>
        <taxon>Agaricomycetes</taxon>
        <taxon>Agaricomycetidae</taxon>
        <taxon>Boletales</taxon>
        <taxon>Suillineae</taxon>
        <taxon>Rhizopogonaceae</taxon>
        <taxon>Rhizopogon</taxon>
    </lineage>
</organism>
<dbReference type="OrthoDB" id="342281at2759"/>
<feature type="transmembrane region" description="Helical" evidence="6">
    <location>
        <begin position="470"/>
        <end position="490"/>
    </location>
</feature>
<dbReference type="PANTHER" id="PTHR12911:SF8">
    <property type="entry name" value="KLAROID PROTEIN-RELATED"/>
    <property type="match status" value="1"/>
</dbReference>
<feature type="compositionally biased region" description="Polar residues" evidence="5">
    <location>
        <begin position="83"/>
        <end position="115"/>
    </location>
</feature>
<feature type="compositionally biased region" description="Polar residues" evidence="5">
    <location>
        <begin position="204"/>
        <end position="214"/>
    </location>
</feature>